<evidence type="ECO:0000256" key="1">
    <source>
        <dbReference type="SAM" id="Phobius"/>
    </source>
</evidence>
<reference evidence="2 3" key="1">
    <citation type="submission" date="2016-10" db="EMBL/GenBank/DDBJ databases">
        <authorList>
            <person name="Varghese N."/>
            <person name="Submissions S."/>
        </authorList>
    </citation>
    <scope>NUCLEOTIDE SEQUENCE [LARGE SCALE GENOMIC DNA]</scope>
    <source>
        <strain evidence="3">DSM 19823 / KCTC 23066 / CCTCC M 208030 / D25</strain>
    </source>
</reference>
<keyword evidence="1" id="KW-0812">Transmembrane</keyword>
<name>A0AAJ4W4W2_MYRPR</name>
<evidence type="ECO:0000313" key="3">
    <source>
        <dbReference type="Proteomes" id="UP000183496"/>
    </source>
</evidence>
<accession>A0AAJ4W4W2</accession>
<protein>
    <submittedName>
        <fullName evidence="2">Uncharacterized protein</fullName>
    </submittedName>
</protein>
<organism evidence="2 3">
    <name type="scientific">Myroides profundi</name>
    <dbReference type="NCBI Taxonomy" id="480520"/>
    <lineage>
        <taxon>Bacteria</taxon>
        <taxon>Pseudomonadati</taxon>
        <taxon>Bacteroidota</taxon>
        <taxon>Flavobacteriia</taxon>
        <taxon>Flavobacteriales</taxon>
        <taxon>Flavobacteriaceae</taxon>
        <taxon>Myroides</taxon>
    </lineage>
</organism>
<dbReference type="EMBL" id="FOFY01000009">
    <property type="protein sequence ID" value="SER08806.1"/>
    <property type="molecule type" value="Genomic_DNA"/>
</dbReference>
<keyword evidence="1" id="KW-0472">Membrane</keyword>
<feature type="transmembrane region" description="Helical" evidence="1">
    <location>
        <begin position="38"/>
        <end position="60"/>
    </location>
</feature>
<comment type="caution">
    <text evidence="2">The sequence shown here is derived from an EMBL/GenBank/DDBJ whole genome shotgun (WGS) entry which is preliminary data.</text>
</comment>
<feature type="transmembrane region" description="Helical" evidence="1">
    <location>
        <begin position="7"/>
        <end position="26"/>
    </location>
</feature>
<dbReference type="Proteomes" id="UP000183496">
    <property type="component" value="Unassembled WGS sequence"/>
</dbReference>
<keyword evidence="3" id="KW-1185">Reference proteome</keyword>
<keyword evidence="1" id="KW-1133">Transmembrane helix</keyword>
<gene>
    <name evidence="2" type="ORF">SAMN04488089_10967</name>
</gene>
<dbReference type="AlphaFoldDB" id="A0AAJ4W4W2"/>
<sequence length="67" mass="7624">MFSVKRNIPIIVSLVVIMCLCLFLLINKLSTISIVENVWKFFLGGIGFIILFSISLFFILKLIKSSK</sequence>
<evidence type="ECO:0000313" key="2">
    <source>
        <dbReference type="EMBL" id="SER08806.1"/>
    </source>
</evidence>
<proteinExistence type="predicted"/>